<keyword evidence="1" id="KW-0175">Coiled coil</keyword>
<feature type="coiled-coil region" evidence="1">
    <location>
        <begin position="187"/>
        <end position="214"/>
    </location>
</feature>
<accession>A0A7S4KVV2</accession>
<reference evidence="4" key="1">
    <citation type="submission" date="2021-01" db="EMBL/GenBank/DDBJ databases">
        <authorList>
            <person name="Corre E."/>
            <person name="Pelletier E."/>
            <person name="Niang G."/>
            <person name="Scheremetjew M."/>
            <person name="Finn R."/>
            <person name="Kale V."/>
            <person name="Holt S."/>
            <person name="Cochrane G."/>
            <person name="Meng A."/>
            <person name="Brown T."/>
            <person name="Cohen L."/>
        </authorList>
    </citation>
    <scope>NUCLEOTIDE SEQUENCE</scope>
    <source>
        <strain evidence="4">SoJaBio B1-5/56/2</strain>
    </source>
</reference>
<dbReference type="SUPFAM" id="SSF55277">
    <property type="entry name" value="GYF domain"/>
    <property type="match status" value="1"/>
</dbReference>
<proteinExistence type="predicted"/>
<dbReference type="GO" id="GO:0005682">
    <property type="term" value="C:U5 snRNP"/>
    <property type="evidence" value="ECO:0007669"/>
    <property type="project" value="InterPro"/>
</dbReference>
<feature type="region of interest" description="Disordered" evidence="2">
    <location>
        <begin position="234"/>
        <end position="261"/>
    </location>
</feature>
<evidence type="ECO:0000259" key="3">
    <source>
        <dbReference type="PROSITE" id="PS50829"/>
    </source>
</evidence>
<feature type="domain" description="GYF" evidence="3">
    <location>
        <begin position="303"/>
        <end position="354"/>
    </location>
</feature>
<evidence type="ECO:0000256" key="1">
    <source>
        <dbReference type="SAM" id="Coils"/>
    </source>
</evidence>
<feature type="region of interest" description="Disordered" evidence="2">
    <location>
        <begin position="1"/>
        <end position="51"/>
    </location>
</feature>
<dbReference type="InterPro" id="IPR035445">
    <property type="entry name" value="GYF-like_dom_sf"/>
</dbReference>
<dbReference type="InterPro" id="IPR039905">
    <property type="entry name" value="CD2BP2/Lin1"/>
</dbReference>
<dbReference type="InterPro" id="IPR003169">
    <property type="entry name" value="GYF"/>
</dbReference>
<dbReference type="PROSITE" id="PS50829">
    <property type="entry name" value="GYF"/>
    <property type="match status" value="1"/>
</dbReference>
<dbReference type="AlphaFoldDB" id="A0A7S4KVV2"/>
<dbReference type="PANTHER" id="PTHR13138:SF3">
    <property type="entry name" value="CD2 ANTIGEN CYTOPLASMIC TAIL-BINDING PROTEIN 2"/>
    <property type="match status" value="1"/>
</dbReference>
<organism evidence="4">
    <name type="scientific">Paramoeba aestuarina</name>
    <dbReference type="NCBI Taxonomy" id="180227"/>
    <lineage>
        <taxon>Eukaryota</taxon>
        <taxon>Amoebozoa</taxon>
        <taxon>Discosea</taxon>
        <taxon>Flabellinia</taxon>
        <taxon>Dactylopodida</taxon>
        <taxon>Paramoebidae</taxon>
        <taxon>Paramoeba</taxon>
    </lineage>
</organism>
<evidence type="ECO:0000256" key="2">
    <source>
        <dbReference type="SAM" id="MobiDB-lite"/>
    </source>
</evidence>
<name>A0A7S4KVV2_9EUKA</name>
<dbReference type="Gene3D" id="3.30.1490.40">
    <property type="match status" value="1"/>
</dbReference>
<protein>
    <recommendedName>
        <fullName evidence="3">GYF domain-containing protein</fullName>
    </recommendedName>
</protein>
<dbReference type="PANTHER" id="PTHR13138">
    <property type="entry name" value="PROTEIN LIN1"/>
    <property type="match status" value="1"/>
</dbReference>
<dbReference type="EMBL" id="HBKR01018322">
    <property type="protein sequence ID" value="CAE2306966.1"/>
    <property type="molecule type" value="Transcribed_RNA"/>
</dbReference>
<sequence length="364" mass="41314">MKRKEREGEGGEGAPKNQSPQKKRVRFSDKNEVTNIPKAVQKREKAEVGDMPMEEELAMVRDILGVAGAVAENKKKEEREDYEKEAKEKSEKLFKDDLEEEYGDGTTIDEKEVVIPLGEANDRFLSKPDEVRMEPFNMKREMDFGDFVGGHYVEKREEGVGMEDAWYDGVTDSIDAEGESYYSKARKIELERQKKRAKQEKEAQEGDVEDMKGKILEYLNDGETISGALRRLAPPKQARAKKRKAKGDDAMVTESPTKAGKEEVSSTAIQFDALTSLSSDVYSLGFVDIYEEKKEKIEADVRGMKWEYKGEGGKMFGPYKREELEGWRAGGYFVGDYTVDVRKIFDGPGGKTYGEWKRSDSVSF</sequence>
<gene>
    <name evidence="4" type="ORF">NAES01612_LOCUS12042</name>
</gene>
<evidence type="ECO:0000313" key="4">
    <source>
        <dbReference type="EMBL" id="CAE2306966.1"/>
    </source>
</evidence>